<dbReference type="AlphaFoldDB" id="A0A848AUE2"/>
<sequence length="324" mass="36258">MNRLGKLAVLALSPVLLGAAEQLPDIVVAEQAEPAYVILSLKQSWDNPEARIWSWNPVMDKQLFLPCSNDPERRPCNELFRAPSEVKPVLDNTHLLVTASHGGAALIRIADKRVIWHVYPHNNPHSAALLPDGNVVTASSNGSYIRLFNLAKYNSADPGSTPAEQYFADDAHGVVWDAKRERLWSSGRWGICEWQYHADPEHPALKQAGFYPMIDPEPQGRGTYLQLNGHDLVLTPDGEQLLVTTEKAIYRFDLRSRSYSTSHALADIKSISILAGRELMLKPTESWWSPAVLFPDDKKLSASCHLPGAKIYKARWIPRLKQSE</sequence>
<dbReference type="Gene3D" id="2.130.10.10">
    <property type="entry name" value="YVTN repeat-like/Quinoprotein amine dehydrogenase"/>
    <property type="match status" value="1"/>
</dbReference>
<feature type="signal peptide" evidence="1">
    <location>
        <begin position="1"/>
        <end position="19"/>
    </location>
</feature>
<evidence type="ECO:0000313" key="3">
    <source>
        <dbReference type="Proteomes" id="UP000576225"/>
    </source>
</evidence>
<dbReference type="RefSeq" id="WP_168962392.1">
    <property type="nucleotide sequence ID" value="NZ_JABAEW010000014.1"/>
</dbReference>
<reference evidence="2 3" key="1">
    <citation type="submission" date="2020-04" db="EMBL/GenBank/DDBJ databases">
        <authorList>
            <person name="Hitch T.C.A."/>
            <person name="Wylensek D."/>
            <person name="Clavel T."/>
        </authorList>
    </citation>
    <scope>NUCLEOTIDE SEQUENCE [LARGE SCALE GENOMIC DNA]</scope>
    <source>
        <strain evidence="2 3">COR2-253-APC-1A</strain>
    </source>
</reference>
<protein>
    <recommendedName>
        <fullName evidence="4">WD40 repeat domain-containing protein</fullName>
    </recommendedName>
</protein>
<dbReference type="InterPro" id="IPR045383">
    <property type="entry name" value="DUF6528"/>
</dbReference>
<evidence type="ECO:0008006" key="4">
    <source>
        <dbReference type="Google" id="ProtNLM"/>
    </source>
</evidence>
<organism evidence="2 3">
    <name type="scientific">Victivallis vadensis</name>
    <dbReference type="NCBI Taxonomy" id="172901"/>
    <lineage>
        <taxon>Bacteria</taxon>
        <taxon>Pseudomonadati</taxon>
        <taxon>Lentisphaerota</taxon>
        <taxon>Lentisphaeria</taxon>
        <taxon>Victivallales</taxon>
        <taxon>Victivallaceae</taxon>
        <taxon>Victivallis</taxon>
    </lineage>
</organism>
<gene>
    <name evidence="2" type="ORF">HF882_09245</name>
</gene>
<dbReference type="SUPFAM" id="SSF75011">
    <property type="entry name" value="3-carboxy-cis,cis-mucoante lactonizing enzyme"/>
    <property type="match status" value="1"/>
</dbReference>
<dbReference type="Proteomes" id="UP000576225">
    <property type="component" value="Unassembled WGS sequence"/>
</dbReference>
<dbReference type="Pfam" id="PF20138">
    <property type="entry name" value="DUF6528"/>
    <property type="match status" value="1"/>
</dbReference>
<proteinExistence type="predicted"/>
<accession>A0A848AUE2</accession>
<keyword evidence="1" id="KW-0732">Signal</keyword>
<dbReference type="EMBL" id="JABAEW010000014">
    <property type="protein sequence ID" value="NMD86768.1"/>
    <property type="molecule type" value="Genomic_DNA"/>
</dbReference>
<comment type="caution">
    <text evidence="2">The sequence shown here is derived from an EMBL/GenBank/DDBJ whole genome shotgun (WGS) entry which is preliminary data.</text>
</comment>
<dbReference type="InterPro" id="IPR015943">
    <property type="entry name" value="WD40/YVTN_repeat-like_dom_sf"/>
</dbReference>
<evidence type="ECO:0000313" key="2">
    <source>
        <dbReference type="EMBL" id="NMD86768.1"/>
    </source>
</evidence>
<evidence type="ECO:0000256" key="1">
    <source>
        <dbReference type="SAM" id="SignalP"/>
    </source>
</evidence>
<name>A0A848AUE2_9BACT</name>
<feature type="chain" id="PRO_5032578496" description="WD40 repeat domain-containing protein" evidence="1">
    <location>
        <begin position="20"/>
        <end position="324"/>
    </location>
</feature>